<evidence type="ECO:0008006" key="3">
    <source>
        <dbReference type="Google" id="ProtNLM"/>
    </source>
</evidence>
<dbReference type="HOGENOM" id="CLU_031701_1_0_6"/>
<dbReference type="STRING" id="318161.Sden_1523"/>
<evidence type="ECO:0000313" key="1">
    <source>
        <dbReference type="EMBL" id="ABE54808.1"/>
    </source>
</evidence>
<dbReference type="InterPro" id="IPR025738">
    <property type="entry name" value="BatD"/>
</dbReference>
<gene>
    <name evidence="1" type="ordered locus">Sden_1523</name>
</gene>
<proteinExistence type="predicted"/>
<dbReference type="Pfam" id="PF13584">
    <property type="entry name" value="BatD"/>
    <property type="match status" value="1"/>
</dbReference>
<dbReference type="eggNOG" id="COG0457">
    <property type="taxonomic scope" value="Bacteria"/>
</dbReference>
<name>Q12P18_SHEDO</name>
<dbReference type="RefSeq" id="WP_011495966.1">
    <property type="nucleotide sequence ID" value="NC_007954.1"/>
</dbReference>
<reference evidence="1 2" key="1">
    <citation type="submission" date="2006-03" db="EMBL/GenBank/DDBJ databases">
        <title>Complete sequence of Shewanella denitrificans OS217.</title>
        <authorList>
            <consortium name="US DOE Joint Genome Institute"/>
            <person name="Copeland A."/>
            <person name="Lucas S."/>
            <person name="Lapidus A."/>
            <person name="Barry K."/>
            <person name="Detter J.C."/>
            <person name="Glavina del Rio T."/>
            <person name="Hammon N."/>
            <person name="Israni S."/>
            <person name="Dalin E."/>
            <person name="Tice H."/>
            <person name="Pitluck S."/>
            <person name="Brettin T."/>
            <person name="Bruce D."/>
            <person name="Han C."/>
            <person name="Tapia R."/>
            <person name="Gilna P."/>
            <person name="Kiss H."/>
            <person name="Schmutz J."/>
            <person name="Larimer F."/>
            <person name="Land M."/>
            <person name="Hauser L."/>
            <person name="Kyrpides N."/>
            <person name="Lykidis A."/>
            <person name="Richardson P."/>
        </authorList>
    </citation>
    <scope>NUCLEOTIDE SEQUENCE [LARGE SCALE GENOMIC DNA]</scope>
    <source>
        <strain evidence="2">OS217 / ATCC BAA-1090 / DSM 15013</strain>
    </source>
</reference>
<keyword evidence="2" id="KW-1185">Reference proteome</keyword>
<organism evidence="1 2">
    <name type="scientific">Shewanella denitrificans (strain OS217 / ATCC BAA-1090 / DSM 15013)</name>
    <dbReference type="NCBI Taxonomy" id="318161"/>
    <lineage>
        <taxon>Bacteria</taxon>
        <taxon>Pseudomonadati</taxon>
        <taxon>Pseudomonadota</taxon>
        <taxon>Gammaproteobacteria</taxon>
        <taxon>Alteromonadales</taxon>
        <taxon>Shewanellaceae</taxon>
        <taxon>Shewanella</taxon>
    </lineage>
</organism>
<dbReference type="KEGG" id="sdn:Sden_1523"/>
<dbReference type="EMBL" id="CP000302">
    <property type="protein sequence ID" value="ABE54808.1"/>
    <property type="molecule type" value="Genomic_DNA"/>
</dbReference>
<accession>Q12P18</accession>
<dbReference type="AlphaFoldDB" id="Q12P18"/>
<sequence length="586" mass="64458">MVTKIKQLPVFIGYLLGLYLAIQASPALALTELLATIDRNPVIKGEYFVLNVVADDDINAAELDTSALLKDFQVGRTSVGRSTQIVNFDTRRETRWQILLSPKKTGVITIPQFTLQNVRSAPIVLTVAAQGSQSDESKNIFLETELSTKEAYVGQLISYKVKLFLALELQRGVLSAPSLEGAQIKQLGEDKDSNEIINGKRFRVIERTYAIIADSPGELTINGASFSGDVLVESQGRSGMFGFNESRPMQALAEKQVIAINPVPASFQGKWFVSDLALLKETWPDEQTEFEVGTPITRTVTLIASNTDETSLPEIEFTAPDGLKIYPEKPQRQTFVRDNQIVSQYSITMAIVPSKAGTFELPTVKVPWWNPHLKQQETAMLPAKSLVIAANHTQTNVPSMQDYAATNPDSFPWHWLSASFALLLLASLMLWRKSLNTIQRLQQQLIAAQLSQGQAVADDHVNEPVVPTTTQGSNPIVSVISPVKSTPTTGDKNKLKVIEQSLKNAEIGQALVLIQAYVSHVLAQPMSLAQISALSEPLGQSLNDLQAQKYAKTHQQLDINKLMKELQAITPTNKPQPKSLISELNP</sequence>
<dbReference type="PANTHER" id="PTHR40940:SF1">
    <property type="entry name" value="PROTEIN BATD"/>
    <property type="match status" value="1"/>
</dbReference>
<dbReference type="PANTHER" id="PTHR40940">
    <property type="entry name" value="PROTEIN BATD-RELATED"/>
    <property type="match status" value="1"/>
</dbReference>
<dbReference type="Proteomes" id="UP000001982">
    <property type="component" value="Chromosome"/>
</dbReference>
<protein>
    <recommendedName>
        <fullName evidence="3">BatD</fullName>
    </recommendedName>
</protein>
<evidence type="ECO:0000313" key="2">
    <source>
        <dbReference type="Proteomes" id="UP000001982"/>
    </source>
</evidence>